<comment type="subcellular location">
    <subcellularLocation>
        <location evidence="2">Endoplasmic reticulum membrane</location>
        <topology evidence="2">Multi-pass membrane protein</topology>
    </subcellularLocation>
</comment>
<feature type="region of interest" description="Disordered" evidence="14">
    <location>
        <begin position="202"/>
        <end position="242"/>
    </location>
</feature>
<proteinExistence type="predicted"/>
<dbReference type="PANTHER" id="PTHR12863:SF1">
    <property type="entry name" value="FATTY ACID 2-HYDROXYLASE"/>
    <property type="match status" value="1"/>
</dbReference>
<dbReference type="EMBL" id="CP042430">
    <property type="protein sequence ID" value="QEC50162.1"/>
    <property type="molecule type" value="Genomic_DNA"/>
</dbReference>
<evidence type="ECO:0000256" key="15">
    <source>
        <dbReference type="SAM" id="Phobius"/>
    </source>
</evidence>
<accession>A0A5B8UBZ5</accession>
<keyword evidence="8" id="KW-0862">Zinc</keyword>
<dbReference type="Proteomes" id="UP000321805">
    <property type="component" value="Chromosome"/>
</dbReference>
<keyword evidence="4 15" id="KW-0812">Transmembrane</keyword>
<evidence type="ECO:0000256" key="13">
    <source>
        <dbReference type="ARBA" id="ARBA00023160"/>
    </source>
</evidence>
<keyword evidence="12 15" id="KW-0472">Membrane</keyword>
<dbReference type="GO" id="GO:0080132">
    <property type="term" value="F:fatty acid 2-hydroxylase activity"/>
    <property type="evidence" value="ECO:0007669"/>
    <property type="project" value="InterPro"/>
</dbReference>
<protein>
    <submittedName>
        <fullName evidence="17">Fatty acid hydroxylase</fullName>
    </submittedName>
</protein>
<evidence type="ECO:0000256" key="11">
    <source>
        <dbReference type="ARBA" id="ARBA00023098"/>
    </source>
</evidence>
<evidence type="ECO:0000313" key="17">
    <source>
        <dbReference type="EMBL" id="QEC50162.1"/>
    </source>
</evidence>
<keyword evidence="3" id="KW-0444">Lipid biosynthesis</keyword>
<evidence type="ECO:0000256" key="2">
    <source>
        <dbReference type="ARBA" id="ARBA00004477"/>
    </source>
</evidence>
<dbReference type="InterPro" id="IPR014430">
    <property type="entry name" value="Scs7"/>
</dbReference>
<evidence type="ECO:0000256" key="12">
    <source>
        <dbReference type="ARBA" id="ARBA00023136"/>
    </source>
</evidence>
<evidence type="ECO:0000256" key="1">
    <source>
        <dbReference type="ARBA" id="ARBA00001947"/>
    </source>
</evidence>
<feature type="compositionally biased region" description="Low complexity" evidence="14">
    <location>
        <begin position="222"/>
        <end position="233"/>
    </location>
</feature>
<evidence type="ECO:0000256" key="10">
    <source>
        <dbReference type="ARBA" id="ARBA00023002"/>
    </source>
</evidence>
<gene>
    <name evidence="17" type="ORF">FSW04_23010</name>
</gene>
<name>A0A5B8UBZ5_9ACTN</name>
<evidence type="ECO:0000256" key="9">
    <source>
        <dbReference type="ARBA" id="ARBA00022989"/>
    </source>
</evidence>
<keyword evidence="6" id="KW-0256">Endoplasmic reticulum</keyword>
<keyword evidence="5" id="KW-0479">Metal-binding</keyword>
<evidence type="ECO:0000256" key="5">
    <source>
        <dbReference type="ARBA" id="ARBA00022723"/>
    </source>
</evidence>
<dbReference type="GO" id="GO:0005506">
    <property type="term" value="F:iron ion binding"/>
    <property type="evidence" value="ECO:0007669"/>
    <property type="project" value="InterPro"/>
</dbReference>
<dbReference type="PANTHER" id="PTHR12863">
    <property type="entry name" value="FATTY ACID HYDROXYLASE"/>
    <property type="match status" value="1"/>
</dbReference>
<organism evidence="17 18">
    <name type="scientific">Baekduia soli</name>
    <dbReference type="NCBI Taxonomy" id="496014"/>
    <lineage>
        <taxon>Bacteria</taxon>
        <taxon>Bacillati</taxon>
        <taxon>Actinomycetota</taxon>
        <taxon>Thermoleophilia</taxon>
        <taxon>Solirubrobacterales</taxon>
        <taxon>Baekduiaceae</taxon>
        <taxon>Baekduia</taxon>
    </lineage>
</organism>
<dbReference type="KEGG" id="bsol:FSW04_23010"/>
<evidence type="ECO:0000256" key="3">
    <source>
        <dbReference type="ARBA" id="ARBA00022516"/>
    </source>
</evidence>
<feature type="transmembrane region" description="Helical" evidence="15">
    <location>
        <begin position="120"/>
        <end position="148"/>
    </location>
</feature>
<evidence type="ECO:0000259" key="16">
    <source>
        <dbReference type="Pfam" id="PF04116"/>
    </source>
</evidence>
<dbReference type="GO" id="GO:0016020">
    <property type="term" value="C:membrane"/>
    <property type="evidence" value="ECO:0007669"/>
    <property type="project" value="InterPro"/>
</dbReference>
<keyword evidence="10" id="KW-0560">Oxidoreductase</keyword>
<feature type="transmembrane region" description="Helical" evidence="15">
    <location>
        <begin position="51"/>
        <end position="72"/>
    </location>
</feature>
<evidence type="ECO:0000256" key="6">
    <source>
        <dbReference type="ARBA" id="ARBA00022824"/>
    </source>
</evidence>
<dbReference type="OrthoDB" id="5291370at2"/>
<keyword evidence="18" id="KW-1185">Reference proteome</keyword>
<evidence type="ECO:0000256" key="7">
    <source>
        <dbReference type="ARBA" id="ARBA00022832"/>
    </source>
</evidence>
<keyword evidence="7" id="KW-0276">Fatty acid metabolism</keyword>
<feature type="domain" description="Fatty acid hydroxylase" evidence="16">
    <location>
        <begin position="59"/>
        <end position="197"/>
    </location>
</feature>
<dbReference type="InterPro" id="IPR006694">
    <property type="entry name" value="Fatty_acid_hydroxylase"/>
</dbReference>
<keyword evidence="11" id="KW-0443">Lipid metabolism</keyword>
<comment type="cofactor">
    <cofactor evidence="1">
        <name>Zn(2+)</name>
        <dbReference type="ChEBI" id="CHEBI:29105"/>
    </cofactor>
</comment>
<dbReference type="AlphaFoldDB" id="A0A5B8UBZ5"/>
<evidence type="ECO:0000313" key="18">
    <source>
        <dbReference type="Proteomes" id="UP000321805"/>
    </source>
</evidence>
<keyword evidence="9 15" id="KW-1133">Transmembrane helix</keyword>
<keyword evidence="13" id="KW-0275">Fatty acid biosynthesis</keyword>
<evidence type="ECO:0000256" key="14">
    <source>
        <dbReference type="SAM" id="MobiDB-lite"/>
    </source>
</evidence>
<evidence type="ECO:0000256" key="8">
    <source>
        <dbReference type="ARBA" id="ARBA00022833"/>
    </source>
</evidence>
<dbReference type="Pfam" id="PF04116">
    <property type="entry name" value="FA_hydroxylase"/>
    <property type="match status" value="1"/>
</dbReference>
<dbReference type="GO" id="GO:0006633">
    <property type="term" value="P:fatty acid biosynthetic process"/>
    <property type="evidence" value="ECO:0007669"/>
    <property type="project" value="UniProtKB-KW"/>
</dbReference>
<reference evidence="17 18" key="1">
    <citation type="journal article" date="2018" name="J. Microbiol.">
        <title>Baekduia soli gen. nov., sp. nov., a novel bacterium isolated from the soil of Baekdu Mountain and proposal of a novel family name, Baekduiaceae fam. nov.</title>
        <authorList>
            <person name="An D.S."/>
            <person name="Siddiqi M.Z."/>
            <person name="Kim K.H."/>
            <person name="Yu H.S."/>
            <person name="Im W.T."/>
        </authorList>
    </citation>
    <scope>NUCLEOTIDE SEQUENCE [LARGE SCALE GENOMIC DNA]</scope>
    <source>
        <strain evidence="17 18">BR7-21</strain>
    </source>
</reference>
<evidence type="ECO:0000256" key="4">
    <source>
        <dbReference type="ARBA" id="ARBA00022692"/>
    </source>
</evidence>
<sequence length="242" mass="26754">MRRSDDLKASPPMFQSRLLDRFTRVHPAVPPALFGPVISYMLVEGVSREGVLNSVGLALAGYLTWTLFEYWLHRVVFHFEPDHGVGARLHWMIHGVHHDHPNDPLRLVMPPSVSVPLAAALLWAFWGIMGYDAALVFGGSFLAGYLAYDMLHYHVHHHTPRTAMGRRLRELHMRHHFQDDERGFGISAPYWDTIFGTAPARTGNRSVAGGTPALDGAMRSDGPGASRPAPGSGILAGRDGPR</sequence>